<dbReference type="InterPro" id="IPR031157">
    <property type="entry name" value="G_TR_CS"/>
</dbReference>
<dbReference type="SUPFAM" id="SSF54211">
    <property type="entry name" value="Ribosomal protein S5 domain 2-like"/>
    <property type="match status" value="1"/>
</dbReference>
<dbReference type="PANTHER" id="PTHR43261:SF1">
    <property type="entry name" value="RIBOSOME-RELEASING FACTOR 2, MITOCHONDRIAL"/>
    <property type="match status" value="1"/>
</dbReference>
<dbReference type="AlphaFoldDB" id="A0A849A6N8"/>
<protein>
    <submittedName>
        <fullName evidence="6">TetM/TetW/TetO/TetS family tetracycline resistance ribosomal protection protein</fullName>
    </submittedName>
</protein>
<feature type="compositionally biased region" description="Basic and acidic residues" evidence="4">
    <location>
        <begin position="291"/>
        <end position="309"/>
    </location>
</feature>
<dbReference type="InterPro" id="IPR014721">
    <property type="entry name" value="Ribsml_uS5_D2-typ_fold_subgr"/>
</dbReference>
<dbReference type="PROSITE" id="PS51722">
    <property type="entry name" value="G_TR_2"/>
    <property type="match status" value="1"/>
</dbReference>
<dbReference type="GO" id="GO:0005525">
    <property type="term" value="F:GTP binding"/>
    <property type="evidence" value="ECO:0007669"/>
    <property type="project" value="UniProtKB-KW"/>
</dbReference>
<organism evidence="6 7">
    <name type="scientific">Nakamurella aerolata</name>
    <dbReference type="NCBI Taxonomy" id="1656892"/>
    <lineage>
        <taxon>Bacteria</taxon>
        <taxon>Bacillati</taxon>
        <taxon>Actinomycetota</taxon>
        <taxon>Actinomycetes</taxon>
        <taxon>Nakamurellales</taxon>
        <taxon>Nakamurellaceae</taxon>
        <taxon>Nakamurella</taxon>
    </lineage>
</organism>
<dbReference type="PANTHER" id="PTHR43261">
    <property type="entry name" value="TRANSLATION ELONGATION FACTOR G-RELATED"/>
    <property type="match status" value="1"/>
</dbReference>
<dbReference type="InterPro" id="IPR020568">
    <property type="entry name" value="Ribosomal_Su5_D2-typ_SF"/>
</dbReference>
<dbReference type="InterPro" id="IPR005517">
    <property type="entry name" value="Transl_elong_EFG/EF2_IV"/>
</dbReference>
<dbReference type="SUPFAM" id="SSF52540">
    <property type="entry name" value="P-loop containing nucleoside triphosphate hydrolases"/>
    <property type="match status" value="1"/>
</dbReference>
<evidence type="ECO:0000256" key="1">
    <source>
        <dbReference type="ARBA" id="ARBA00022741"/>
    </source>
</evidence>
<dbReference type="SUPFAM" id="SSF50447">
    <property type="entry name" value="Translation proteins"/>
    <property type="match status" value="1"/>
</dbReference>
<dbReference type="EMBL" id="JABEND010000003">
    <property type="protein sequence ID" value="NNG35697.1"/>
    <property type="molecule type" value="Genomic_DNA"/>
</dbReference>
<keyword evidence="7" id="KW-1185">Reference proteome</keyword>
<evidence type="ECO:0000256" key="4">
    <source>
        <dbReference type="SAM" id="MobiDB-lite"/>
    </source>
</evidence>
<evidence type="ECO:0000313" key="6">
    <source>
        <dbReference type="EMBL" id="NNG35697.1"/>
    </source>
</evidence>
<dbReference type="GO" id="GO:0032790">
    <property type="term" value="P:ribosome disassembly"/>
    <property type="evidence" value="ECO:0007669"/>
    <property type="project" value="TreeGrafter"/>
</dbReference>
<evidence type="ECO:0000256" key="3">
    <source>
        <dbReference type="ARBA" id="ARBA00023134"/>
    </source>
</evidence>
<dbReference type="Proteomes" id="UP000562984">
    <property type="component" value="Unassembled WGS sequence"/>
</dbReference>
<gene>
    <name evidence="6" type="ORF">HKD39_08225</name>
</gene>
<dbReference type="InterPro" id="IPR009000">
    <property type="entry name" value="Transl_B-barrel_sf"/>
</dbReference>
<dbReference type="PROSITE" id="PS00301">
    <property type="entry name" value="G_TR_1"/>
    <property type="match status" value="1"/>
</dbReference>
<dbReference type="GO" id="GO:0006412">
    <property type="term" value="P:translation"/>
    <property type="evidence" value="ECO:0007669"/>
    <property type="project" value="UniProtKB-KW"/>
</dbReference>
<keyword evidence="3" id="KW-0342">GTP-binding</keyword>
<keyword evidence="1" id="KW-0547">Nucleotide-binding</keyword>
<dbReference type="PRINTS" id="PR00315">
    <property type="entry name" value="ELONGATNFCT"/>
</dbReference>
<dbReference type="PRINTS" id="PR01037">
    <property type="entry name" value="TCRTETOQM"/>
</dbReference>
<dbReference type="InterPro" id="IPR000795">
    <property type="entry name" value="T_Tr_GTP-bd_dom"/>
</dbReference>
<dbReference type="NCBIfam" id="TIGR00231">
    <property type="entry name" value="small_GTP"/>
    <property type="match status" value="1"/>
</dbReference>
<feature type="domain" description="Tr-type G" evidence="5">
    <location>
        <begin position="1"/>
        <end position="245"/>
    </location>
</feature>
<sequence>MLTLGIVAHVDAGKTSLTERLLYDAGVTDRLGSVDAGTTRTDSMDVERRRGITVRAAVTSLPIADLDVTIVDTPGHPDFITEVERSLTVLDAAVLVLSAVEGVQPQTVVIFKALQRIGVPTVVFVNKLDRSGADLARTVAAIRRRLTPRLVALNAASGQGTQSVAVQPLSLTSEPVLEAVAEQDEALLRAWADGEHPGTGAVRKALRRAVAAGTLTPVCAGSAITGAGVDGLRSAIRQLLPPAPRPAGPLAATVFAVDHDDRGRRSWLRLWAGELSARQLVSVAGRRPERVTEVTVSRPRDADGTDRQRATAGQVAAVRGPSALRIGDSIGQPPARRRHRFSAGVLQTLVTPVDPRRRGALFAALTQLAHEDPLIGLRLDQTDPDAPRAAVAVHGEVQREVIATVLAERFGVTARFSELSVICLERVRGSGEAAEWLNRNGNPYLAGIGLRIDPAPVDHGVRFDPGVQRGNLPPAFIAATEEGVRAALQQGRFGWQVTDCTITMTASGYCPRQSHRHQKFNKAMSSVGADFRLLAQVVVMTALRRAGTTVCQPVDAFELTVPTDRIAAMVKALGRSGAQLDAGAAGTAVPAAAEPAGDAADIGGQDDVTLTGLIPTAAVPELMRGLPDLSGGEAVFASELACYQPVSDRRPPARKRSGVDPANREQWFRAIPR</sequence>
<evidence type="ECO:0000313" key="7">
    <source>
        <dbReference type="Proteomes" id="UP000562984"/>
    </source>
</evidence>
<dbReference type="Pfam" id="PF03764">
    <property type="entry name" value="EFG_IV"/>
    <property type="match status" value="1"/>
</dbReference>
<name>A0A849A6N8_9ACTN</name>
<dbReference type="Pfam" id="PF00009">
    <property type="entry name" value="GTP_EFTU"/>
    <property type="match status" value="1"/>
</dbReference>
<comment type="caution">
    <text evidence="6">The sequence shown here is derived from an EMBL/GenBank/DDBJ whole genome shotgun (WGS) entry which is preliminary data.</text>
</comment>
<proteinExistence type="predicted"/>
<evidence type="ECO:0000259" key="5">
    <source>
        <dbReference type="PROSITE" id="PS51722"/>
    </source>
</evidence>
<reference evidence="6 7" key="1">
    <citation type="submission" date="2020-05" db="EMBL/GenBank/DDBJ databases">
        <title>Nakamurella sp. DB0629 isolated from air conditioner.</title>
        <authorList>
            <person name="Kim D.H."/>
            <person name="Kim D.-U."/>
        </authorList>
    </citation>
    <scope>NUCLEOTIDE SEQUENCE [LARGE SCALE GENOMIC DNA]</scope>
    <source>
        <strain evidence="6 7">DB0629</strain>
    </source>
</reference>
<dbReference type="InterPro" id="IPR027417">
    <property type="entry name" value="P-loop_NTPase"/>
</dbReference>
<dbReference type="InterPro" id="IPR035647">
    <property type="entry name" value="EFG_III/V"/>
</dbReference>
<dbReference type="GO" id="GO:0003924">
    <property type="term" value="F:GTPase activity"/>
    <property type="evidence" value="ECO:0007669"/>
    <property type="project" value="InterPro"/>
</dbReference>
<feature type="region of interest" description="Disordered" evidence="4">
    <location>
        <begin position="291"/>
        <end position="314"/>
    </location>
</feature>
<evidence type="ECO:0000256" key="2">
    <source>
        <dbReference type="ARBA" id="ARBA00022917"/>
    </source>
</evidence>
<dbReference type="Gene3D" id="3.40.50.300">
    <property type="entry name" value="P-loop containing nucleotide triphosphate hydrolases"/>
    <property type="match status" value="1"/>
</dbReference>
<keyword evidence="2" id="KW-0648">Protein biosynthesis</keyword>
<dbReference type="SMART" id="SM00889">
    <property type="entry name" value="EFG_IV"/>
    <property type="match status" value="1"/>
</dbReference>
<dbReference type="Gene3D" id="3.30.230.10">
    <property type="match status" value="1"/>
</dbReference>
<dbReference type="InterPro" id="IPR005225">
    <property type="entry name" value="Small_GTP-bd"/>
</dbReference>
<feature type="region of interest" description="Disordered" evidence="4">
    <location>
        <begin position="646"/>
        <end position="673"/>
    </location>
</feature>
<dbReference type="SUPFAM" id="SSF54980">
    <property type="entry name" value="EF-G C-terminal domain-like"/>
    <property type="match status" value="1"/>
</dbReference>
<accession>A0A849A6N8</accession>
<dbReference type="Gene3D" id="2.40.30.10">
    <property type="entry name" value="Translation factors"/>
    <property type="match status" value="1"/>
</dbReference>